<proteinExistence type="predicted"/>
<sequence length="252" mass="27849">MLLDRREVVSVDVDAPAAIVWAHLRDPDLVARWFGWDSDTLDAEIRQIFRGAVHEHEEHADGVATRTLELGHHDRIVVTTRDDTPRRSHVALTRRSHAGLAPFDGVFDEIDEGWTQFVQQLAFALDVHLGQDRVTLSAHGLDAGDRSDPLLFRAGLHGVRGLPVGAHVEVVRPDGSRLGGTLRYRTEHQVGIHVHGIAESLLVLVMRPAAAHPPHGTIDATLSTYGLDDEVLAEARRRWAGWWGAPQRAAVL</sequence>
<dbReference type="EMBL" id="JAUSVM010000001">
    <property type="protein sequence ID" value="MDQ0425081.1"/>
    <property type="molecule type" value="Genomic_DNA"/>
</dbReference>
<dbReference type="SUPFAM" id="SSF55961">
    <property type="entry name" value="Bet v1-like"/>
    <property type="match status" value="1"/>
</dbReference>
<reference evidence="1 2" key="1">
    <citation type="submission" date="2023-07" db="EMBL/GenBank/DDBJ databases">
        <title>Sequencing the genomes of 1000 actinobacteria strains.</title>
        <authorList>
            <person name="Klenk H.-P."/>
        </authorList>
    </citation>
    <scope>NUCLEOTIDE SEQUENCE [LARGE SCALE GENOMIC DNA]</scope>
    <source>
        <strain evidence="1 2">DSM 14785</strain>
    </source>
</reference>
<evidence type="ECO:0000313" key="2">
    <source>
        <dbReference type="Proteomes" id="UP001240250"/>
    </source>
</evidence>
<organism evidence="1 2">
    <name type="scientific">Cellulomonas iranensis</name>
    <dbReference type="NCBI Taxonomy" id="76862"/>
    <lineage>
        <taxon>Bacteria</taxon>
        <taxon>Bacillati</taxon>
        <taxon>Actinomycetota</taxon>
        <taxon>Actinomycetes</taxon>
        <taxon>Micrococcales</taxon>
        <taxon>Cellulomonadaceae</taxon>
        <taxon>Cellulomonas</taxon>
    </lineage>
</organism>
<name>A0ABU0GIA4_9CELL</name>
<dbReference type="RefSeq" id="WP_070320839.1">
    <property type="nucleotide sequence ID" value="NZ_JAUSVM010000001.1"/>
</dbReference>
<gene>
    <name evidence="1" type="ORF">JO380_001462</name>
</gene>
<dbReference type="InterPro" id="IPR023393">
    <property type="entry name" value="START-like_dom_sf"/>
</dbReference>
<evidence type="ECO:0008006" key="3">
    <source>
        <dbReference type="Google" id="ProtNLM"/>
    </source>
</evidence>
<keyword evidence="2" id="KW-1185">Reference proteome</keyword>
<evidence type="ECO:0000313" key="1">
    <source>
        <dbReference type="EMBL" id="MDQ0425081.1"/>
    </source>
</evidence>
<dbReference type="Gene3D" id="3.30.530.20">
    <property type="match status" value="1"/>
</dbReference>
<comment type="caution">
    <text evidence="1">The sequence shown here is derived from an EMBL/GenBank/DDBJ whole genome shotgun (WGS) entry which is preliminary data.</text>
</comment>
<protein>
    <recommendedName>
        <fullName evidence="3">Activator of HSP90 ATPase</fullName>
    </recommendedName>
</protein>
<accession>A0ABU0GIA4</accession>
<dbReference type="Proteomes" id="UP001240250">
    <property type="component" value="Unassembled WGS sequence"/>
</dbReference>